<gene>
    <name evidence="1" type="ORF">N7450_001994</name>
</gene>
<dbReference type="PANTHER" id="PTHR47431">
    <property type="entry name" value="ZN(II)2CYS6 TRANSCRIPTION FACTOR (EUROFUNG)-RELATED"/>
    <property type="match status" value="1"/>
</dbReference>
<dbReference type="EMBL" id="JAQJAC010000001">
    <property type="protein sequence ID" value="KAJ5600927.1"/>
    <property type="molecule type" value="Genomic_DNA"/>
</dbReference>
<name>A0AAD6E5B4_9EURO</name>
<keyword evidence="2" id="KW-1185">Reference proteome</keyword>
<dbReference type="Proteomes" id="UP001216150">
    <property type="component" value="Unassembled WGS sequence"/>
</dbReference>
<comment type="caution">
    <text evidence="1">The sequence shown here is derived from an EMBL/GenBank/DDBJ whole genome shotgun (WGS) entry which is preliminary data.</text>
</comment>
<sequence>MSDMSRSQNSLRRNSALWKGKTSLVSLLHVCITHHRGSCLNQESPCILEQGNLQTRHSPGSYDLNSVINLLAPFPGIQNFNHSSGRTRTIGEEIIAEADNFNTNRGGRPPVRSYASDEDILQAYYVYIHPFLPIMPPPLSVKSRDKPIPINLGSLAGDFVSQDYLPHWPTTSLTLAISAILSLIPLPQSPESFADSHVSTSHSQAQIFADAAFDEVHNEIERATRTNYETSVRFGEHVISNRLSRLYPIMALSLLSVYEYCQRGSISRMRSCANQAVAAAMDFSLHSLNETSTEAERRAWWGASPIISASDPRVKTPFPSFQGSAEPWKLLFEAEQAMMSVPEIYDEYLGKFPTSKLSSNIHDDIIQFDAELSALIRKSGHPLQRSCQQGADAVASQNMLSISSLLIHCARIRMHRARAFMDVPMFLEKHCDLAAISEGNRENFASSLHLPDSDSVFPFTEADSSRVCLKSALTISRVLERLSSATPGNIRSQHTNSPDPSITDGLVKFQLPFFACTAMQSAYALLMCHYRLKAAQLSGNSSSCHYLLNSPEPDSEFLDIERSMHEIRHGLESLLGAMEGALMFQSVRSMIQEVQIACHSAMLGH</sequence>
<dbReference type="PANTHER" id="PTHR47431:SF5">
    <property type="entry name" value="ZN(II)2CYS6 TRANSCRIPTION FACTOR (EUROFUNG)"/>
    <property type="match status" value="1"/>
</dbReference>
<organism evidence="1 2">
    <name type="scientific">Penicillium hetheringtonii</name>
    <dbReference type="NCBI Taxonomy" id="911720"/>
    <lineage>
        <taxon>Eukaryota</taxon>
        <taxon>Fungi</taxon>
        <taxon>Dikarya</taxon>
        <taxon>Ascomycota</taxon>
        <taxon>Pezizomycotina</taxon>
        <taxon>Eurotiomycetes</taxon>
        <taxon>Eurotiomycetidae</taxon>
        <taxon>Eurotiales</taxon>
        <taxon>Aspergillaceae</taxon>
        <taxon>Penicillium</taxon>
    </lineage>
</organism>
<dbReference type="CDD" id="cd12148">
    <property type="entry name" value="fungal_TF_MHR"/>
    <property type="match status" value="1"/>
</dbReference>
<protein>
    <recommendedName>
        <fullName evidence="3">Transcription factor domain-containing protein</fullName>
    </recommendedName>
</protein>
<reference evidence="1 2" key="1">
    <citation type="journal article" date="2023" name="IMA Fungus">
        <title>Comparative genomic study of the Penicillium genus elucidates a diverse pangenome and 15 lateral gene transfer events.</title>
        <authorList>
            <person name="Petersen C."/>
            <person name="Sorensen T."/>
            <person name="Nielsen M.R."/>
            <person name="Sondergaard T.E."/>
            <person name="Sorensen J.L."/>
            <person name="Fitzpatrick D.A."/>
            <person name="Frisvad J.C."/>
            <person name="Nielsen K.L."/>
        </authorList>
    </citation>
    <scope>NUCLEOTIDE SEQUENCE [LARGE SCALE GENOMIC DNA]</scope>
    <source>
        <strain evidence="1 2">IBT 29057</strain>
    </source>
</reference>
<evidence type="ECO:0000313" key="1">
    <source>
        <dbReference type="EMBL" id="KAJ5600927.1"/>
    </source>
</evidence>
<evidence type="ECO:0008006" key="3">
    <source>
        <dbReference type="Google" id="ProtNLM"/>
    </source>
</evidence>
<proteinExistence type="predicted"/>
<evidence type="ECO:0000313" key="2">
    <source>
        <dbReference type="Proteomes" id="UP001216150"/>
    </source>
</evidence>
<accession>A0AAD6E5B4</accession>
<dbReference type="AlphaFoldDB" id="A0AAD6E5B4"/>